<dbReference type="AlphaFoldDB" id="A0A3P6A6N0"/>
<keyword evidence="1" id="KW-0472">Membrane</keyword>
<gene>
    <name evidence="2" type="ORF">BOLC3T12800H</name>
</gene>
<sequence>MAKIRSIRSKMNFCLLLSLPLILIFFIMILILGLKYFRSRQNRKVHPFPTEDTVAQDHA</sequence>
<evidence type="ECO:0000313" key="2">
    <source>
        <dbReference type="EMBL" id="VDC85299.1"/>
    </source>
</evidence>
<keyword evidence="1" id="KW-1133">Transmembrane helix</keyword>
<protein>
    <submittedName>
        <fullName evidence="2">Uncharacterized protein</fullName>
    </submittedName>
</protein>
<evidence type="ECO:0000256" key="1">
    <source>
        <dbReference type="SAM" id="Phobius"/>
    </source>
</evidence>
<organism evidence="2">
    <name type="scientific">Brassica oleracea</name>
    <name type="common">Wild cabbage</name>
    <dbReference type="NCBI Taxonomy" id="3712"/>
    <lineage>
        <taxon>Eukaryota</taxon>
        <taxon>Viridiplantae</taxon>
        <taxon>Streptophyta</taxon>
        <taxon>Embryophyta</taxon>
        <taxon>Tracheophyta</taxon>
        <taxon>Spermatophyta</taxon>
        <taxon>Magnoliopsida</taxon>
        <taxon>eudicotyledons</taxon>
        <taxon>Gunneridae</taxon>
        <taxon>Pentapetalae</taxon>
        <taxon>rosids</taxon>
        <taxon>malvids</taxon>
        <taxon>Brassicales</taxon>
        <taxon>Brassicaceae</taxon>
        <taxon>Brassiceae</taxon>
        <taxon>Brassica</taxon>
    </lineage>
</organism>
<reference evidence="2" key="1">
    <citation type="submission" date="2018-11" db="EMBL/GenBank/DDBJ databases">
        <authorList>
            <consortium name="Genoscope - CEA"/>
            <person name="William W."/>
        </authorList>
    </citation>
    <scope>NUCLEOTIDE SEQUENCE</scope>
</reference>
<dbReference type="EMBL" id="LR031872">
    <property type="protein sequence ID" value="VDC85299.1"/>
    <property type="molecule type" value="Genomic_DNA"/>
</dbReference>
<keyword evidence="1" id="KW-0812">Transmembrane</keyword>
<proteinExistence type="predicted"/>
<name>A0A3P6A6N0_BRAOL</name>
<accession>A0A3P6A6N0</accession>
<feature type="transmembrane region" description="Helical" evidence="1">
    <location>
        <begin position="12"/>
        <end position="34"/>
    </location>
</feature>